<protein>
    <submittedName>
        <fullName evidence="1">Uncharacterized protein</fullName>
    </submittedName>
</protein>
<evidence type="ECO:0000313" key="2">
    <source>
        <dbReference type="Proteomes" id="UP001163324"/>
    </source>
</evidence>
<proteinExistence type="predicted"/>
<sequence length="159" mass="17152">MPTNRNMSRTEMSNITFLGHQSKSTSQGIFHKSTQRLRSKVFTHLPTTSIQHHYYPSPTTMKLSILVLAPLMGLAAAASLEPLPEVDSNDQDAKPLDAGTRALDKGGDFSAEVYCPGPNYPRSCDRWGFCCTASSVGCCKNACCAKGATRCGSDGHCYA</sequence>
<gene>
    <name evidence="1" type="ORF">N3K66_004175</name>
</gene>
<accession>A0ACC0V2H3</accession>
<organism evidence="1 2">
    <name type="scientific">Trichothecium roseum</name>
    <dbReference type="NCBI Taxonomy" id="47278"/>
    <lineage>
        <taxon>Eukaryota</taxon>
        <taxon>Fungi</taxon>
        <taxon>Dikarya</taxon>
        <taxon>Ascomycota</taxon>
        <taxon>Pezizomycotina</taxon>
        <taxon>Sordariomycetes</taxon>
        <taxon>Hypocreomycetidae</taxon>
        <taxon>Hypocreales</taxon>
        <taxon>Hypocreales incertae sedis</taxon>
        <taxon>Trichothecium</taxon>
    </lineage>
</organism>
<dbReference type="EMBL" id="CM047943">
    <property type="protein sequence ID" value="KAI9899913.1"/>
    <property type="molecule type" value="Genomic_DNA"/>
</dbReference>
<name>A0ACC0V2H3_9HYPO</name>
<dbReference type="Proteomes" id="UP001163324">
    <property type="component" value="Chromosome 4"/>
</dbReference>
<comment type="caution">
    <text evidence="1">The sequence shown here is derived from an EMBL/GenBank/DDBJ whole genome shotgun (WGS) entry which is preliminary data.</text>
</comment>
<keyword evidence="2" id="KW-1185">Reference proteome</keyword>
<reference evidence="1" key="1">
    <citation type="submission" date="2022-10" db="EMBL/GenBank/DDBJ databases">
        <title>Complete Genome of Trichothecium roseum strain YXFP-22015, a Plant Pathogen Isolated from Citrus.</title>
        <authorList>
            <person name="Wang Y."/>
            <person name="Zhu L."/>
        </authorList>
    </citation>
    <scope>NUCLEOTIDE SEQUENCE</scope>
    <source>
        <strain evidence="1">YXFP-22015</strain>
    </source>
</reference>
<evidence type="ECO:0000313" key="1">
    <source>
        <dbReference type="EMBL" id="KAI9899913.1"/>
    </source>
</evidence>